<accession>A0A498ILJ6</accession>
<dbReference type="Proteomes" id="UP000290289">
    <property type="component" value="Chromosome 11"/>
</dbReference>
<sequence>MWIMKEYSVAESWTKLLSACMEGSLTGPFGVRKSGEVVFRMLGGVPVSVDPETEQVKDFETDGYRYFFMDSFVESLVLLDQPNAISY</sequence>
<dbReference type="EMBL" id="RDQH01000337">
    <property type="protein sequence ID" value="RXH84070.1"/>
    <property type="molecule type" value="Genomic_DNA"/>
</dbReference>
<organism evidence="1 2">
    <name type="scientific">Malus domestica</name>
    <name type="common">Apple</name>
    <name type="synonym">Pyrus malus</name>
    <dbReference type="NCBI Taxonomy" id="3750"/>
    <lineage>
        <taxon>Eukaryota</taxon>
        <taxon>Viridiplantae</taxon>
        <taxon>Streptophyta</taxon>
        <taxon>Embryophyta</taxon>
        <taxon>Tracheophyta</taxon>
        <taxon>Spermatophyta</taxon>
        <taxon>Magnoliopsida</taxon>
        <taxon>eudicotyledons</taxon>
        <taxon>Gunneridae</taxon>
        <taxon>Pentapetalae</taxon>
        <taxon>rosids</taxon>
        <taxon>fabids</taxon>
        <taxon>Rosales</taxon>
        <taxon>Rosaceae</taxon>
        <taxon>Amygdaloideae</taxon>
        <taxon>Maleae</taxon>
        <taxon>Malus</taxon>
    </lineage>
</organism>
<gene>
    <name evidence="1" type="ORF">DVH24_026969</name>
</gene>
<evidence type="ECO:0008006" key="3">
    <source>
        <dbReference type="Google" id="ProtNLM"/>
    </source>
</evidence>
<evidence type="ECO:0000313" key="2">
    <source>
        <dbReference type="Proteomes" id="UP000290289"/>
    </source>
</evidence>
<keyword evidence="2" id="KW-1185">Reference proteome</keyword>
<protein>
    <recommendedName>
        <fullName evidence="3">F-box associated domain-containing protein</fullName>
    </recommendedName>
</protein>
<comment type="caution">
    <text evidence="1">The sequence shown here is derived from an EMBL/GenBank/DDBJ whole genome shotgun (WGS) entry which is preliminary data.</text>
</comment>
<reference evidence="1 2" key="1">
    <citation type="submission" date="2018-10" db="EMBL/GenBank/DDBJ databases">
        <title>A high-quality apple genome assembly.</title>
        <authorList>
            <person name="Hu J."/>
        </authorList>
    </citation>
    <scope>NUCLEOTIDE SEQUENCE [LARGE SCALE GENOMIC DNA]</scope>
    <source>
        <strain evidence="2">cv. HFTH1</strain>
        <tissue evidence="1">Young leaf</tissue>
    </source>
</reference>
<dbReference type="AlphaFoldDB" id="A0A498ILJ6"/>
<evidence type="ECO:0000313" key="1">
    <source>
        <dbReference type="EMBL" id="RXH84070.1"/>
    </source>
</evidence>
<proteinExistence type="predicted"/>
<name>A0A498ILJ6_MALDO</name>